<dbReference type="Proteomes" id="UP001589619">
    <property type="component" value="Unassembled WGS sequence"/>
</dbReference>
<proteinExistence type="predicted"/>
<evidence type="ECO:0008006" key="3">
    <source>
        <dbReference type="Google" id="ProtNLM"/>
    </source>
</evidence>
<accession>A0ABV5W048</accession>
<organism evidence="1 2">
    <name type="scientific">Paenibacillus hodogayensis</name>
    <dbReference type="NCBI Taxonomy" id="279208"/>
    <lineage>
        <taxon>Bacteria</taxon>
        <taxon>Bacillati</taxon>
        <taxon>Bacillota</taxon>
        <taxon>Bacilli</taxon>
        <taxon>Bacillales</taxon>
        <taxon>Paenibacillaceae</taxon>
        <taxon>Paenibacillus</taxon>
    </lineage>
</organism>
<reference evidence="1 2" key="1">
    <citation type="submission" date="2024-09" db="EMBL/GenBank/DDBJ databases">
        <authorList>
            <person name="Sun Q."/>
            <person name="Mori K."/>
        </authorList>
    </citation>
    <scope>NUCLEOTIDE SEQUENCE [LARGE SCALE GENOMIC DNA]</scope>
    <source>
        <strain evidence="1 2">JCM 12520</strain>
    </source>
</reference>
<protein>
    <recommendedName>
        <fullName evidence="3">NTF2-like N-terminal transpeptidase domain-containing protein</fullName>
    </recommendedName>
</protein>
<keyword evidence="2" id="KW-1185">Reference proteome</keyword>
<name>A0ABV5W048_9BACL</name>
<dbReference type="EMBL" id="JBHMAG010000013">
    <property type="protein sequence ID" value="MFB9753916.1"/>
    <property type="molecule type" value="Genomic_DNA"/>
</dbReference>
<comment type="caution">
    <text evidence="1">The sequence shown here is derived from an EMBL/GenBank/DDBJ whole genome shotgun (WGS) entry which is preliminary data.</text>
</comment>
<evidence type="ECO:0000313" key="1">
    <source>
        <dbReference type="EMBL" id="MFB9753916.1"/>
    </source>
</evidence>
<evidence type="ECO:0000313" key="2">
    <source>
        <dbReference type="Proteomes" id="UP001589619"/>
    </source>
</evidence>
<sequence length="409" mass="44179">MAGIGLVLVVGSYGTARLTNGPSTPAELENKALQALSQNDVDKFAAWLDPSQPELKQPAVLEAFRESLNDSVKRRYELAIKSASQIAEKDRKSSGLTSGGIVQFTKKSGWRGPKWSLKVTPAQLEIGKKSDLAIVTSIGSLKDTDGRFSMLWPSTYNYESQITNAYAAETVKGSVDLTSGRERNVDVVGMMKSRLTVRTPQPKDAAVTLNGKPFDASKETTISPAPEEAQFQVKGTVLGLPLEGSMTLNVKQSSVADLSGVLSAGIAKVAADLVYDANLAWSKAFNEGDPNQLKGIKPDSPYFKAVAGSMTKPADNKYTLLKIGVDPKSAKIKGNEFTIQATTLFATEKSLSFFSSELTTKSSWTYTIQKVPDKNEWWIASRENAYYFGNDALSQPEAVVKSNADAPAR</sequence>
<dbReference type="RefSeq" id="WP_344915241.1">
    <property type="nucleotide sequence ID" value="NZ_BAAAYO010000014.1"/>
</dbReference>
<gene>
    <name evidence="1" type="ORF">ACFFNY_20290</name>
</gene>